<name>A0A699X6F8_TANCI</name>
<evidence type="ECO:0000313" key="1">
    <source>
        <dbReference type="EMBL" id="GFD54643.1"/>
    </source>
</evidence>
<dbReference type="EMBL" id="BKCJ011808306">
    <property type="protein sequence ID" value="GFD54643.1"/>
    <property type="molecule type" value="Genomic_DNA"/>
</dbReference>
<dbReference type="AlphaFoldDB" id="A0A699X6F8"/>
<feature type="non-terminal residue" evidence="1">
    <location>
        <position position="1"/>
    </location>
</feature>
<comment type="caution">
    <text evidence="1">The sequence shown here is derived from an EMBL/GenBank/DDBJ whole genome shotgun (WGS) entry which is preliminary data.</text>
</comment>
<reference evidence="1" key="1">
    <citation type="journal article" date="2019" name="Sci. Rep.">
        <title>Draft genome of Tanacetum cinerariifolium, the natural source of mosquito coil.</title>
        <authorList>
            <person name="Yamashiro T."/>
            <person name="Shiraishi A."/>
            <person name="Satake H."/>
            <person name="Nakayama K."/>
        </authorList>
    </citation>
    <scope>NUCLEOTIDE SEQUENCE</scope>
</reference>
<accession>A0A699X6F8</accession>
<organism evidence="1">
    <name type="scientific">Tanacetum cinerariifolium</name>
    <name type="common">Dalmatian daisy</name>
    <name type="synonym">Chrysanthemum cinerariifolium</name>
    <dbReference type="NCBI Taxonomy" id="118510"/>
    <lineage>
        <taxon>Eukaryota</taxon>
        <taxon>Viridiplantae</taxon>
        <taxon>Streptophyta</taxon>
        <taxon>Embryophyta</taxon>
        <taxon>Tracheophyta</taxon>
        <taxon>Spermatophyta</taxon>
        <taxon>Magnoliopsida</taxon>
        <taxon>eudicotyledons</taxon>
        <taxon>Gunneridae</taxon>
        <taxon>Pentapetalae</taxon>
        <taxon>asterids</taxon>
        <taxon>campanulids</taxon>
        <taxon>Asterales</taxon>
        <taxon>Asteraceae</taxon>
        <taxon>Asteroideae</taxon>
        <taxon>Anthemideae</taxon>
        <taxon>Anthemidinae</taxon>
        <taxon>Tanacetum</taxon>
    </lineage>
</organism>
<gene>
    <name evidence="1" type="ORF">Tci_926612</name>
</gene>
<proteinExistence type="predicted"/>
<sequence>VFGHRAAHGSAAGTLLQFLRGGRRAQPRRVLLATAVLAGRGHHDGELQPPHHALRGH</sequence>
<protein>
    <submittedName>
        <fullName evidence="1">Uncharacterized protein</fullName>
    </submittedName>
</protein>